<dbReference type="InterPro" id="IPR011782">
    <property type="entry name" value="Pept_S1C_Do"/>
</dbReference>
<dbReference type="AlphaFoldDB" id="S5T4Y3"/>
<keyword evidence="4 11" id="KW-0732">Signal</keyword>
<evidence type="ECO:0000256" key="6">
    <source>
        <dbReference type="ARBA" id="ARBA00022764"/>
    </source>
</evidence>
<dbReference type="PATRIC" id="fig|1198232.3.peg.527"/>
<feature type="binding site" evidence="10">
    <location>
        <begin position="208"/>
        <end position="210"/>
    </location>
    <ligand>
        <name>substrate</name>
    </ligand>
</feature>
<name>S5T4Y3_9GAMM</name>
<dbReference type="PRINTS" id="PR00834">
    <property type="entry name" value="PROTEASES2C"/>
</dbReference>
<proteinExistence type="inferred from homology"/>
<reference evidence="14" key="2">
    <citation type="journal article" date="2016" name="Environ. Microbiol. Rep.">
        <title>Analysis of defence systems and a conjugative IncP-1 plasmid in the marine polyaromatic hydrocarbons-degrading bacterium Cycloclasticus sp. 78-ME.</title>
        <authorList>
            <person name="Yakimov M.M."/>
            <person name="Crisafi F."/>
            <person name="Messina E."/>
            <person name="Smedile F."/>
            <person name="Lopatina A."/>
            <person name="Denaro R."/>
            <person name="Pieper D.H."/>
            <person name="Golyshin P.N."/>
            <person name="Giuliano L."/>
        </authorList>
    </citation>
    <scope>NUCLEOTIDE SEQUENCE [LARGE SCALE GENOMIC DNA]</scope>
    <source>
        <strain evidence="14">78-ME</strain>
    </source>
</reference>
<evidence type="ECO:0000259" key="12">
    <source>
        <dbReference type="PROSITE" id="PS50106"/>
    </source>
</evidence>
<dbReference type="PANTHER" id="PTHR22939">
    <property type="entry name" value="SERINE PROTEASE FAMILY S1C HTRA-RELATED"/>
    <property type="match status" value="1"/>
</dbReference>
<dbReference type="InterPro" id="IPR001478">
    <property type="entry name" value="PDZ"/>
</dbReference>
<evidence type="ECO:0000256" key="11">
    <source>
        <dbReference type="SAM" id="SignalP"/>
    </source>
</evidence>
<accession>S5T4Y3</accession>
<dbReference type="GO" id="GO:0042597">
    <property type="term" value="C:periplasmic space"/>
    <property type="evidence" value="ECO:0007669"/>
    <property type="project" value="UniProtKB-SubCell"/>
</dbReference>
<dbReference type="GO" id="GO:0004252">
    <property type="term" value="F:serine-type endopeptidase activity"/>
    <property type="evidence" value="ECO:0007669"/>
    <property type="project" value="InterPro"/>
</dbReference>
<dbReference type="EMBL" id="CP005996">
    <property type="protein sequence ID" value="AGS38861.1"/>
    <property type="molecule type" value="Genomic_DNA"/>
</dbReference>
<evidence type="ECO:0000256" key="4">
    <source>
        <dbReference type="ARBA" id="ARBA00022729"/>
    </source>
</evidence>
<dbReference type="Pfam" id="PF13365">
    <property type="entry name" value="Trypsin_2"/>
    <property type="match status" value="1"/>
</dbReference>
<evidence type="ECO:0000256" key="8">
    <source>
        <dbReference type="ARBA" id="ARBA00022825"/>
    </source>
</evidence>
<keyword evidence="14" id="KW-1185">Reference proteome</keyword>
<keyword evidence="5" id="KW-0677">Repeat</keyword>
<evidence type="ECO:0000256" key="5">
    <source>
        <dbReference type="ARBA" id="ARBA00022737"/>
    </source>
</evidence>
<dbReference type="KEGG" id="cza:CYCME_0520"/>
<dbReference type="InterPro" id="IPR009003">
    <property type="entry name" value="Peptidase_S1_PA"/>
</dbReference>
<evidence type="ECO:0000256" key="2">
    <source>
        <dbReference type="ARBA" id="ARBA00010541"/>
    </source>
</evidence>
<sequence>MLRLKQFVLIGLLVLATSLPTHAALPAFIGEKPLPSLAPVLEKVTPAVVNIATRSMVQQHENPLLQDPFFRRFFQLPNTPRKRSTQSLGSGVIVDANKGLIITNHHVIDKADKITVTLRDGRSFNANVVGSDPDSDVAVIQIKADRLTDLHIANSDLLRVGDFVIAIGNPFGLGQTVTSGIVSALGRSGLGIEGYEDFIQTDASINPGNSGGALINLKGELVGINTAILAPSGGNVGIGFAIPSNMAVSLKDQLVKFGKVKRGQLGISVQDLTPELAKAFSLRVKHGVIISQVAANSPAEKARLRPGDIVLSINGKPIKNSASLRNSLGLLTIGDNAKLQILRNGKQLPVSITIAQHEVVSIDGARIHNQLVGVTLSNLSDGDQLYNIKHGVKIADVATNSIAWLNGLRKGDIISQVNRIPVRNILELTNAIKQRRSNSLLLNIQRGNSAFFLLIR</sequence>
<evidence type="ECO:0000256" key="3">
    <source>
        <dbReference type="ARBA" id="ARBA00022670"/>
    </source>
</evidence>
<dbReference type="HOGENOM" id="CLU_020120_1_0_6"/>
<keyword evidence="6" id="KW-0574">Periplasm</keyword>
<dbReference type="GO" id="GO:0012501">
    <property type="term" value="P:programmed cell death"/>
    <property type="evidence" value="ECO:0007669"/>
    <property type="project" value="TreeGrafter"/>
</dbReference>
<dbReference type="Pfam" id="PF13180">
    <property type="entry name" value="PDZ_2"/>
    <property type="match status" value="1"/>
</dbReference>
<dbReference type="InterPro" id="IPR001940">
    <property type="entry name" value="Peptidase_S1C"/>
</dbReference>
<dbReference type="Proteomes" id="UP000015380">
    <property type="component" value="Chromosome"/>
</dbReference>
<keyword evidence="7" id="KW-0378">Hydrolase</keyword>
<dbReference type="PROSITE" id="PS50106">
    <property type="entry name" value="PDZ"/>
    <property type="match status" value="2"/>
</dbReference>
<keyword evidence="3 13" id="KW-0645">Protease</keyword>
<feature type="active site" description="Charge relay system" evidence="9">
    <location>
        <position position="136"/>
    </location>
</feature>
<dbReference type="SUPFAM" id="SSF50156">
    <property type="entry name" value="PDZ domain-like"/>
    <property type="match status" value="2"/>
</dbReference>
<feature type="binding site" evidence="10">
    <location>
        <position position="106"/>
    </location>
    <ligand>
        <name>substrate</name>
    </ligand>
</feature>
<dbReference type="SUPFAM" id="SSF50494">
    <property type="entry name" value="Trypsin-like serine proteases"/>
    <property type="match status" value="1"/>
</dbReference>
<comment type="similarity">
    <text evidence="2">Belongs to the peptidase S1C family.</text>
</comment>
<feature type="domain" description="PDZ" evidence="12">
    <location>
        <begin position="254"/>
        <end position="345"/>
    </location>
</feature>
<keyword evidence="8" id="KW-0720">Serine protease</keyword>
<dbReference type="eggNOG" id="COG0265">
    <property type="taxonomic scope" value="Bacteria"/>
</dbReference>
<feature type="binding site" evidence="10">
    <location>
        <position position="136"/>
    </location>
    <ligand>
        <name>substrate</name>
    </ligand>
</feature>
<feature type="signal peptide" evidence="11">
    <location>
        <begin position="1"/>
        <end position="23"/>
    </location>
</feature>
<dbReference type="InterPro" id="IPR036034">
    <property type="entry name" value="PDZ_sf"/>
</dbReference>
<dbReference type="InterPro" id="IPR041489">
    <property type="entry name" value="PDZ_6"/>
</dbReference>
<feature type="active site" description="Charge relay system" evidence="9">
    <location>
        <position position="210"/>
    </location>
</feature>
<feature type="binding site" evidence="10">
    <location>
        <begin position="226"/>
        <end position="230"/>
    </location>
    <ligand>
        <name>substrate</name>
    </ligand>
</feature>
<protein>
    <submittedName>
        <fullName evidence="13">Trypsin-like serine protease, typically periplasmic</fullName>
    </submittedName>
</protein>
<feature type="active site" description="Charge relay system" evidence="9">
    <location>
        <position position="106"/>
    </location>
</feature>
<dbReference type="NCBIfam" id="TIGR02037">
    <property type="entry name" value="degP_htrA_DO"/>
    <property type="match status" value="1"/>
</dbReference>
<dbReference type="Gene3D" id="2.40.10.120">
    <property type="match status" value="1"/>
</dbReference>
<dbReference type="GO" id="GO:0006508">
    <property type="term" value="P:proteolysis"/>
    <property type="evidence" value="ECO:0007669"/>
    <property type="project" value="UniProtKB-KW"/>
</dbReference>
<dbReference type="CDD" id="cd10839">
    <property type="entry name" value="cpPDZ1_DegP-like"/>
    <property type="match status" value="1"/>
</dbReference>
<dbReference type="Pfam" id="PF17820">
    <property type="entry name" value="PDZ_6"/>
    <property type="match status" value="1"/>
</dbReference>
<dbReference type="Gene3D" id="2.30.42.10">
    <property type="match status" value="2"/>
</dbReference>
<evidence type="ECO:0000256" key="10">
    <source>
        <dbReference type="PIRSR" id="PIRSR611782-2"/>
    </source>
</evidence>
<dbReference type="PANTHER" id="PTHR22939:SF129">
    <property type="entry name" value="SERINE PROTEASE HTRA2, MITOCHONDRIAL"/>
    <property type="match status" value="1"/>
</dbReference>
<dbReference type="FunFam" id="2.40.10.10:FF:000001">
    <property type="entry name" value="Periplasmic serine protease DegS"/>
    <property type="match status" value="1"/>
</dbReference>
<evidence type="ECO:0000313" key="13">
    <source>
        <dbReference type="EMBL" id="AGS38861.1"/>
    </source>
</evidence>
<feature type="chain" id="PRO_5039507773" evidence="11">
    <location>
        <begin position="24"/>
        <end position="456"/>
    </location>
</feature>
<gene>
    <name evidence="13" type="ORF">CYCME_0520</name>
</gene>
<organism evidence="13 14">
    <name type="scientific">Cycloclasticus zancles 78-ME</name>
    <dbReference type="NCBI Taxonomy" id="1198232"/>
    <lineage>
        <taxon>Bacteria</taxon>
        <taxon>Pseudomonadati</taxon>
        <taxon>Pseudomonadota</taxon>
        <taxon>Gammaproteobacteria</taxon>
        <taxon>Thiotrichales</taxon>
        <taxon>Piscirickettsiaceae</taxon>
        <taxon>Cycloclasticus</taxon>
    </lineage>
</organism>
<comment type="subcellular location">
    <subcellularLocation>
        <location evidence="1">Periplasm</location>
    </subcellularLocation>
</comment>
<dbReference type="SMART" id="SM00228">
    <property type="entry name" value="PDZ"/>
    <property type="match status" value="2"/>
</dbReference>
<evidence type="ECO:0000256" key="7">
    <source>
        <dbReference type="ARBA" id="ARBA00022801"/>
    </source>
</evidence>
<feature type="domain" description="PDZ" evidence="12">
    <location>
        <begin position="359"/>
        <end position="425"/>
    </location>
</feature>
<evidence type="ECO:0000256" key="1">
    <source>
        <dbReference type="ARBA" id="ARBA00004418"/>
    </source>
</evidence>
<evidence type="ECO:0000256" key="9">
    <source>
        <dbReference type="PIRSR" id="PIRSR611782-1"/>
    </source>
</evidence>
<evidence type="ECO:0000313" key="14">
    <source>
        <dbReference type="Proteomes" id="UP000015380"/>
    </source>
</evidence>
<reference evidence="13 14" key="1">
    <citation type="submission" date="2013-05" db="EMBL/GenBank/DDBJ databases">
        <title>Between feast and famine: a lifestyle of most important marine PAH-degrading bacterium Cycloclasticus sp. 7ME.</title>
        <authorList>
            <person name="Yakimov M.M."/>
            <person name="Messina E."/>
            <person name="Genovese M."/>
            <person name="Denaro R."/>
            <person name="Crisafi F."/>
            <person name="Russo D."/>
            <person name="Cappello S."/>
            <person name="Santisi S."/>
            <person name="Smedile F."/>
            <person name="Golyshina O.V."/>
            <person name="Tran H."/>
            <person name="Pieper D.H."/>
            <person name="Golyshin P.N."/>
            <person name="Giuliano L."/>
        </authorList>
    </citation>
    <scope>NUCLEOTIDE SEQUENCE [LARGE SCALE GENOMIC DNA]</scope>
    <source>
        <strain evidence="13 14">78-ME</strain>
    </source>
</reference>